<dbReference type="Pfam" id="PF11042">
    <property type="entry name" value="DUF2750"/>
    <property type="match status" value="1"/>
</dbReference>
<dbReference type="InterPro" id="IPR021284">
    <property type="entry name" value="DUF2750"/>
</dbReference>
<sequence>MNKLEIEKTMQMNSQKRYEYFIKKVSDYEEVWSLRNEQGWVTSKLDNGSTSLNFWPTKEHAELCAMKEWKKTVAVSIDLEEFIDSWLPGIDNDGVSVSIFFNNKDSITVPVKEILNNLEQELENY</sequence>
<dbReference type="EMBL" id="JAROAS010000032">
    <property type="protein sequence ID" value="MED4129403.1"/>
    <property type="molecule type" value="Genomic_DNA"/>
</dbReference>
<evidence type="ECO:0000313" key="1">
    <source>
        <dbReference type="EMBL" id="MED4129403.1"/>
    </source>
</evidence>
<proteinExistence type="predicted"/>
<gene>
    <name evidence="1" type="ORF">P5F74_14780</name>
</gene>
<organism evidence="1 2">
    <name type="scientific">Shouchella miscanthi</name>
    <dbReference type="NCBI Taxonomy" id="2598861"/>
    <lineage>
        <taxon>Bacteria</taxon>
        <taxon>Bacillati</taxon>
        <taxon>Bacillota</taxon>
        <taxon>Bacilli</taxon>
        <taxon>Bacillales</taxon>
        <taxon>Bacillaceae</taxon>
        <taxon>Shouchella</taxon>
    </lineage>
</organism>
<name>A0ABU6NMH3_9BACI</name>
<comment type="caution">
    <text evidence="1">The sequence shown here is derived from an EMBL/GenBank/DDBJ whole genome shotgun (WGS) entry which is preliminary data.</text>
</comment>
<dbReference type="RefSeq" id="WP_144558345.1">
    <property type="nucleotide sequence ID" value="NZ_CP042163.1"/>
</dbReference>
<keyword evidence="2" id="KW-1185">Reference proteome</keyword>
<accession>A0ABU6NMH3</accession>
<protein>
    <submittedName>
        <fullName evidence="1">DUF2750 domain-containing protein</fullName>
    </submittedName>
</protein>
<reference evidence="1 2" key="1">
    <citation type="submission" date="2023-03" db="EMBL/GenBank/DDBJ databases">
        <title>Bacillus Genome Sequencing.</title>
        <authorList>
            <person name="Dunlap C."/>
        </authorList>
    </citation>
    <scope>NUCLEOTIDE SEQUENCE [LARGE SCALE GENOMIC DNA]</scope>
    <source>
        <strain evidence="1 2">B-4107</strain>
    </source>
</reference>
<dbReference type="Proteomes" id="UP001341820">
    <property type="component" value="Unassembled WGS sequence"/>
</dbReference>
<evidence type="ECO:0000313" key="2">
    <source>
        <dbReference type="Proteomes" id="UP001341820"/>
    </source>
</evidence>